<dbReference type="PROSITE" id="PS00894">
    <property type="entry name" value="HTH_DEOR_1"/>
    <property type="match status" value="1"/>
</dbReference>
<dbReference type="PANTHER" id="PTHR30363:SF4">
    <property type="entry name" value="GLYCEROL-3-PHOSPHATE REGULON REPRESSOR"/>
    <property type="match status" value="1"/>
</dbReference>
<dbReference type="Pfam" id="PF08220">
    <property type="entry name" value="HTH_DeoR"/>
    <property type="match status" value="1"/>
</dbReference>
<dbReference type="PRINTS" id="PR00037">
    <property type="entry name" value="HTHLACR"/>
</dbReference>
<dbReference type="PANTHER" id="PTHR30363">
    <property type="entry name" value="HTH-TYPE TRANSCRIPTIONAL REGULATOR SRLR-RELATED"/>
    <property type="match status" value="1"/>
</dbReference>
<evidence type="ECO:0000313" key="7">
    <source>
        <dbReference type="Proteomes" id="UP000634011"/>
    </source>
</evidence>
<evidence type="ECO:0000256" key="4">
    <source>
        <dbReference type="ARBA" id="ARBA00023163"/>
    </source>
</evidence>
<dbReference type="InterPro" id="IPR001034">
    <property type="entry name" value="DeoR_HTH"/>
</dbReference>
<dbReference type="Pfam" id="PF00455">
    <property type="entry name" value="DeoRC"/>
    <property type="match status" value="1"/>
</dbReference>
<dbReference type="GO" id="GO:0003677">
    <property type="term" value="F:DNA binding"/>
    <property type="evidence" value="ECO:0007669"/>
    <property type="project" value="UniProtKB-KW"/>
</dbReference>
<evidence type="ECO:0000259" key="5">
    <source>
        <dbReference type="PROSITE" id="PS51000"/>
    </source>
</evidence>
<keyword evidence="7" id="KW-1185">Reference proteome</keyword>
<dbReference type="Gene3D" id="3.30.750.70">
    <property type="entry name" value="4-hydroxybutyrate coenzyme like domains"/>
    <property type="match status" value="1"/>
</dbReference>
<dbReference type="InterPro" id="IPR037171">
    <property type="entry name" value="NagB/RpiA_transferase-like"/>
</dbReference>
<dbReference type="EMBL" id="JACOFV010000019">
    <property type="protein sequence ID" value="MBC3863967.1"/>
    <property type="molecule type" value="Genomic_DNA"/>
</dbReference>
<feature type="domain" description="HTH deoR-type" evidence="5">
    <location>
        <begin position="17"/>
        <end position="72"/>
    </location>
</feature>
<dbReference type="SUPFAM" id="SSF46785">
    <property type="entry name" value="Winged helix' DNA-binding domain"/>
    <property type="match status" value="1"/>
</dbReference>
<dbReference type="InterPro" id="IPR014036">
    <property type="entry name" value="DeoR-like_C"/>
</dbReference>
<accession>A0A923KJA4</accession>
<evidence type="ECO:0000256" key="2">
    <source>
        <dbReference type="ARBA" id="ARBA00023015"/>
    </source>
</evidence>
<dbReference type="SMART" id="SM00420">
    <property type="entry name" value="HTH_DEOR"/>
    <property type="match status" value="1"/>
</dbReference>
<dbReference type="Gene3D" id="1.10.10.10">
    <property type="entry name" value="Winged helix-like DNA-binding domain superfamily/Winged helix DNA-binding domain"/>
    <property type="match status" value="1"/>
</dbReference>
<dbReference type="InterPro" id="IPR036388">
    <property type="entry name" value="WH-like_DNA-bd_sf"/>
</dbReference>
<dbReference type="PROSITE" id="PS51000">
    <property type="entry name" value="HTH_DEOR_2"/>
    <property type="match status" value="1"/>
</dbReference>
<dbReference type="InterPro" id="IPR050313">
    <property type="entry name" value="Carb_Metab_HTH_regulators"/>
</dbReference>
<dbReference type="InterPro" id="IPR036390">
    <property type="entry name" value="WH_DNA-bd_sf"/>
</dbReference>
<organism evidence="6 7">
    <name type="scientific">Undibacterium jejuense</name>
    <dbReference type="NCBI Taxonomy" id="1344949"/>
    <lineage>
        <taxon>Bacteria</taxon>
        <taxon>Pseudomonadati</taxon>
        <taxon>Pseudomonadota</taxon>
        <taxon>Betaproteobacteria</taxon>
        <taxon>Burkholderiales</taxon>
        <taxon>Oxalobacteraceae</taxon>
        <taxon>Undibacterium</taxon>
    </lineage>
</organism>
<dbReference type="GO" id="GO:0003700">
    <property type="term" value="F:DNA-binding transcription factor activity"/>
    <property type="evidence" value="ECO:0007669"/>
    <property type="project" value="InterPro"/>
</dbReference>
<reference evidence="6" key="1">
    <citation type="submission" date="2020-08" db="EMBL/GenBank/DDBJ databases">
        <title>Novel species isolated from subtropical streams in China.</title>
        <authorList>
            <person name="Lu H."/>
        </authorList>
    </citation>
    <scope>NUCLEOTIDE SEQUENCE</scope>
    <source>
        <strain evidence="6">KACC 12607</strain>
    </source>
</reference>
<dbReference type="SMART" id="SM01134">
    <property type="entry name" value="DeoRC"/>
    <property type="match status" value="1"/>
</dbReference>
<keyword evidence="2" id="KW-0805">Transcription regulation</keyword>
<gene>
    <name evidence="6" type="ORF">H8K32_17815</name>
</gene>
<evidence type="ECO:0000313" key="6">
    <source>
        <dbReference type="EMBL" id="MBC3863967.1"/>
    </source>
</evidence>
<dbReference type="SUPFAM" id="SSF100950">
    <property type="entry name" value="NagB/RpiA/CoA transferase-like"/>
    <property type="match status" value="1"/>
</dbReference>
<dbReference type="RefSeq" id="WP_186913908.1">
    <property type="nucleotide sequence ID" value="NZ_JACOFV010000019.1"/>
</dbReference>
<dbReference type="Proteomes" id="UP000634011">
    <property type="component" value="Unassembled WGS sequence"/>
</dbReference>
<name>A0A923KJA4_9BURK</name>
<sequence>MPTTLPPSYSQTSTQTLNLRQQEMLANVQREGFASVEQLAAQYRVTQQTIRRDINLLADMNLLRRFHGGVGLTSSAENMAYNTRQTLLSEEKRRIAALVARHIPDQATLFINLGTTTEEIARALCHHRNLRVITNNMNVASIMSNYQDIEVIVTGGVVRPRDGGLTGEAAVDVINQFQVDFGIIGISGIEMDGTLREFDYREVRVSEAIIKHSRTVFLAADHSKFDRPALVKLGHLSQIDVLFTDKDVPEQMHATFDKIKTKIMLA</sequence>
<keyword evidence="1" id="KW-0678">Repressor</keyword>
<dbReference type="AlphaFoldDB" id="A0A923KJA4"/>
<proteinExistence type="predicted"/>
<evidence type="ECO:0000256" key="1">
    <source>
        <dbReference type="ARBA" id="ARBA00022491"/>
    </source>
</evidence>
<keyword evidence="4" id="KW-0804">Transcription</keyword>
<keyword evidence="3" id="KW-0238">DNA-binding</keyword>
<comment type="caution">
    <text evidence="6">The sequence shown here is derived from an EMBL/GenBank/DDBJ whole genome shotgun (WGS) entry which is preliminary data.</text>
</comment>
<protein>
    <submittedName>
        <fullName evidence="6">DeoR family transcriptional regulator</fullName>
    </submittedName>
</protein>
<evidence type="ECO:0000256" key="3">
    <source>
        <dbReference type="ARBA" id="ARBA00023125"/>
    </source>
</evidence>
<dbReference type="InterPro" id="IPR018356">
    <property type="entry name" value="Tscrpt_reg_HTH_DeoR_CS"/>
</dbReference>